<evidence type="ECO:0000256" key="1">
    <source>
        <dbReference type="ARBA" id="ARBA00001974"/>
    </source>
</evidence>
<dbReference type="Proteomes" id="UP000242175">
    <property type="component" value="Chromosome small"/>
</dbReference>
<evidence type="ECO:0000313" key="10">
    <source>
        <dbReference type="EMBL" id="ASK79889.1"/>
    </source>
</evidence>
<dbReference type="SUPFAM" id="SSF54373">
    <property type="entry name" value="FAD-linked reductases, C-terminal domain"/>
    <property type="match status" value="1"/>
</dbReference>
<dbReference type="PANTHER" id="PTHR11530">
    <property type="entry name" value="D-AMINO ACID OXIDASE"/>
    <property type="match status" value="1"/>
</dbReference>
<proteinExistence type="inferred from homology"/>
<protein>
    <recommendedName>
        <fullName evidence="7">D-amino-acid oxidase</fullName>
        <ecNumber evidence="6">1.4.3.3</ecNumber>
    </recommendedName>
</protein>
<dbReference type="PANTHER" id="PTHR11530:SF11">
    <property type="entry name" value="D-ASPARTATE OXIDASE"/>
    <property type="match status" value="1"/>
</dbReference>
<keyword evidence="4" id="KW-0274">FAD</keyword>
<evidence type="ECO:0000256" key="2">
    <source>
        <dbReference type="ARBA" id="ARBA00006730"/>
    </source>
</evidence>
<keyword evidence="3" id="KW-0285">Flavoprotein</keyword>
<keyword evidence="5" id="KW-0560">Oxidoreductase</keyword>
<comment type="catalytic activity">
    <reaction evidence="8">
        <text>a D-alpha-amino acid + O2 + H2O = a 2-oxocarboxylate + H2O2 + NH4(+)</text>
        <dbReference type="Rhea" id="RHEA:21816"/>
        <dbReference type="ChEBI" id="CHEBI:15377"/>
        <dbReference type="ChEBI" id="CHEBI:15379"/>
        <dbReference type="ChEBI" id="CHEBI:16240"/>
        <dbReference type="ChEBI" id="CHEBI:28938"/>
        <dbReference type="ChEBI" id="CHEBI:35179"/>
        <dbReference type="ChEBI" id="CHEBI:59871"/>
        <dbReference type="EC" id="1.4.3.3"/>
    </reaction>
    <physiologicalReaction direction="left-to-right" evidence="8">
        <dbReference type="Rhea" id="RHEA:21817"/>
    </physiologicalReaction>
</comment>
<comment type="similarity">
    <text evidence="2">Belongs to the DAMOX/DASOX family.</text>
</comment>
<evidence type="ECO:0000313" key="11">
    <source>
        <dbReference type="Proteomes" id="UP000242175"/>
    </source>
</evidence>
<organism evidence="10 11">
    <name type="scientific">Paraphotobacterium marinum</name>
    <dbReference type="NCBI Taxonomy" id="1755811"/>
    <lineage>
        <taxon>Bacteria</taxon>
        <taxon>Pseudomonadati</taxon>
        <taxon>Pseudomonadota</taxon>
        <taxon>Gammaproteobacteria</taxon>
        <taxon>Vibrionales</taxon>
        <taxon>Vibrionaceae</taxon>
        <taxon>Paraphotobacterium</taxon>
    </lineage>
</organism>
<dbReference type="EMBL" id="CP022356">
    <property type="protein sequence ID" value="ASK79889.1"/>
    <property type="molecule type" value="Genomic_DNA"/>
</dbReference>
<gene>
    <name evidence="10" type="ORF">CF386_12585</name>
</gene>
<evidence type="ECO:0000256" key="7">
    <source>
        <dbReference type="ARBA" id="ARBA00039751"/>
    </source>
</evidence>
<sequence>MNEIKMKSIGIIGAGLMGRVVAINAINNGYQTTLFEKKDLSILDSASRTAAGMISPIAEVENESPKFYEWGKYSLSRWSDICSQINMKDGFYRNGSLLVSFKQDQASFDDFDREVNSKLQLSKDEFLYLNSTDLSNIEPQLNSEFSNGIFLPNEAHICCDTFIQHSTTFLKNNLYNLFEKVEAYSENDEYIHCAGQNFNFDWIVDCRGLAAQNNIENLHGIRGETIHLHCKDVCLNRPVRLMHPRYQIYIVPRKDHKFVIGATSIISEDFSNISVQSTLELLSAAYSVSPSFAEARILEARVNCRPTLSHHMPTIQRRHQTIYVNGLYRHGYLLAPFLGDQLFDIIRTGTSKLYENYH</sequence>
<dbReference type="Pfam" id="PF01266">
    <property type="entry name" value="DAO"/>
    <property type="match status" value="1"/>
</dbReference>
<dbReference type="InterPro" id="IPR023209">
    <property type="entry name" value="DAO"/>
</dbReference>
<dbReference type="InterPro" id="IPR006076">
    <property type="entry name" value="FAD-dep_OxRdtase"/>
</dbReference>
<feature type="domain" description="FAD dependent oxidoreductase" evidence="9">
    <location>
        <begin position="9"/>
        <end position="342"/>
    </location>
</feature>
<evidence type="ECO:0000256" key="5">
    <source>
        <dbReference type="ARBA" id="ARBA00023002"/>
    </source>
</evidence>
<dbReference type="EC" id="1.4.3.3" evidence="6"/>
<dbReference type="GO" id="GO:0003884">
    <property type="term" value="F:D-amino-acid oxidase activity"/>
    <property type="evidence" value="ECO:0007669"/>
    <property type="project" value="UniProtKB-EC"/>
</dbReference>
<dbReference type="GO" id="GO:0046416">
    <property type="term" value="P:D-amino acid metabolic process"/>
    <property type="evidence" value="ECO:0007669"/>
    <property type="project" value="InterPro"/>
</dbReference>
<comment type="cofactor">
    <cofactor evidence="1">
        <name>FAD</name>
        <dbReference type="ChEBI" id="CHEBI:57692"/>
    </cofactor>
</comment>
<dbReference type="GO" id="GO:0071949">
    <property type="term" value="F:FAD binding"/>
    <property type="evidence" value="ECO:0007669"/>
    <property type="project" value="InterPro"/>
</dbReference>
<evidence type="ECO:0000256" key="4">
    <source>
        <dbReference type="ARBA" id="ARBA00022827"/>
    </source>
</evidence>
<accession>A0A220VHU4</accession>
<reference evidence="10 11" key="1">
    <citation type="journal article" date="2016" name="Int. J. Syst. Evol. Microbiol.">
        <title>Paraphotobacterium marinum gen. nov., sp. nov., a member of the family Vibrionaceae, isolated from surface seawater.</title>
        <authorList>
            <person name="Huang Z."/>
            <person name="Dong C."/>
            <person name="Shao Z."/>
        </authorList>
    </citation>
    <scope>NUCLEOTIDE SEQUENCE [LARGE SCALE GENOMIC DNA]</scope>
    <source>
        <strain evidence="10 11">NSCS20N07D</strain>
    </source>
</reference>
<evidence type="ECO:0000259" key="9">
    <source>
        <dbReference type="Pfam" id="PF01266"/>
    </source>
</evidence>
<name>A0A220VHU4_9GAMM</name>
<dbReference type="Gene3D" id="3.30.9.10">
    <property type="entry name" value="D-Amino Acid Oxidase, subunit A, domain 2"/>
    <property type="match status" value="1"/>
</dbReference>
<dbReference type="AlphaFoldDB" id="A0A220VHU4"/>
<dbReference type="Gene3D" id="3.50.50.60">
    <property type="entry name" value="FAD/NAD(P)-binding domain"/>
    <property type="match status" value="1"/>
</dbReference>
<evidence type="ECO:0000256" key="6">
    <source>
        <dbReference type="ARBA" id="ARBA00039101"/>
    </source>
</evidence>
<evidence type="ECO:0000256" key="8">
    <source>
        <dbReference type="ARBA" id="ARBA00049547"/>
    </source>
</evidence>
<dbReference type="InterPro" id="IPR036188">
    <property type="entry name" value="FAD/NAD-bd_sf"/>
</dbReference>
<dbReference type="SUPFAM" id="SSF51905">
    <property type="entry name" value="FAD/NAD(P)-binding domain"/>
    <property type="match status" value="1"/>
</dbReference>
<dbReference type="KEGG" id="pmai:CF386_12585"/>
<evidence type="ECO:0000256" key="3">
    <source>
        <dbReference type="ARBA" id="ARBA00022630"/>
    </source>
</evidence>
<keyword evidence="11" id="KW-1185">Reference proteome</keyword>